<keyword evidence="2" id="KW-1185">Reference proteome</keyword>
<proteinExistence type="predicted"/>
<gene>
    <name evidence="1" type="ORF">Dpep_0234</name>
</gene>
<dbReference type="OrthoDB" id="878245at2"/>
<name>D2Z348_9BACT</name>
<dbReference type="eggNOG" id="ENOG5030NHK">
    <property type="taxonomic scope" value="Bacteria"/>
</dbReference>
<organism evidence="1 2">
    <name type="scientific">Dethiosulfovibrio peptidovorans DSM 11002</name>
    <dbReference type="NCBI Taxonomy" id="469381"/>
    <lineage>
        <taxon>Bacteria</taxon>
        <taxon>Thermotogati</taxon>
        <taxon>Synergistota</taxon>
        <taxon>Synergistia</taxon>
        <taxon>Synergistales</taxon>
        <taxon>Dethiosulfovibrionaceae</taxon>
        <taxon>Dethiosulfovibrio</taxon>
    </lineage>
</organism>
<evidence type="ECO:0000313" key="1">
    <source>
        <dbReference type="EMBL" id="EFC90266.1"/>
    </source>
</evidence>
<reference evidence="1 2" key="1">
    <citation type="journal article" date="2010" name="Stand. Genomic Sci.">
        <title>Permanent draft genome sequence of Dethiosulfovibrio peptidovorans type strain (SEBR 4207).</title>
        <authorList>
            <person name="Labutti K."/>
            <person name="Mayilraj S."/>
            <person name="Clum A."/>
            <person name="Lucas S."/>
            <person name="Glavina Del Rio T."/>
            <person name="Nolan M."/>
            <person name="Tice H."/>
            <person name="Cheng J.F."/>
            <person name="Pitluck S."/>
            <person name="Liolios K."/>
            <person name="Ivanova N."/>
            <person name="Mavromatis K."/>
            <person name="Mikhailova N."/>
            <person name="Pati A."/>
            <person name="Goodwin L."/>
            <person name="Chen A."/>
            <person name="Palaniappan K."/>
            <person name="Land M."/>
            <person name="Hauser L."/>
            <person name="Chang Y.J."/>
            <person name="Jeffries C.D."/>
            <person name="Rohde M."/>
            <person name="Spring S."/>
            <person name="Goker M."/>
            <person name="Woyke T."/>
            <person name="Bristow J."/>
            <person name="Eisen J.A."/>
            <person name="Markowitz V."/>
            <person name="Hugenholtz P."/>
            <person name="Kyrpides N.C."/>
            <person name="Klenk H.P."/>
            <person name="Lapidus A."/>
        </authorList>
    </citation>
    <scope>NUCLEOTIDE SEQUENCE [LARGE SCALE GENOMIC DNA]</scope>
    <source>
        <strain evidence="1 2">DSM 11002</strain>
    </source>
</reference>
<dbReference type="EMBL" id="ABTR02000001">
    <property type="protein sequence ID" value="EFC90266.1"/>
    <property type="molecule type" value="Genomic_DNA"/>
</dbReference>
<dbReference type="PaxDb" id="469381-Dpep_0234"/>
<accession>D2Z348</accession>
<dbReference type="STRING" id="469381.Dpep_0234"/>
<protein>
    <recommendedName>
        <fullName evidence="3">NERD domain-containing protein</fullName>
    </recommendedName>
</protein>
<dbReference type="Proteomes" id="UP000006427">
    <property type="component" value="Unassembled WGS sequence"/>
</dbReference>
<evidence type="ECO:0008006" key="3">
    <source>
        <dbReference type="Google" id="ProtNLM"/>
    </source>
</evidence>
<evidence type="ECO:0000313" key="2">
    <source>
        <dbReference type="Proteomes" id="UP000006427"/>
    </source>
</evidence>
<dbReference type="AlphaFoldDB" id="D2Z348"/>
<comment type="caution">
    <text evidence="1">The sequence shown here is derived from an EMBL/GenBank/DDBJ whole genome shotgun (WGS) entry which is preliminary data.</text>
</comment>
<sequence>MKSCVVDSLVFDFPDDWEVAKFDDWTFYREHFSRMKDHIKASDLIALSPGKVLYLIEAKDYRAHSRISTEPIHEVILNKSLSTLAALLPAALNGNVLEEREMAQRCLKAQKIRIVFHLEQPLKKSRLFPVVIDSANLLGILRKKLKPIDPHPKIQSMGDDCAHDRFWSVRNA</sequence>